<dbReference type="RefSeq" id="WP_067482623.1">
    <property type="nucleotide sequence ID" value="NZ_BSWX01000005.1"/>
</dbReference>
<feature type="transmembrane region" description="Helical" evidence="6">
    <location>
        <begin position="281"/>
        <end position="302"/>
    </location>
</feature>
<comment type="similarity">
    <text evidence="2">Belongs to the autoinducer-2 exporter (AI-2E) (TC 2.A.86) family.</text>
</comment>
<organism evidence="7 8">
    <name type="scientific">Enterococcus thailandicus</name>
    <dbReference type="NCBI Taxonomy" id="417368"/>
    <lineage>
        <taxon>Bacteria</taxon>
        <taxon>Bacillati</taxon>
        <taxon>Bacillota</taxon>
        <taxon>Bacilli</taxon>
        <taxon>Lactobacillales</taxon>
        <taxon>Enterococcaceae</taxon>
        <taxon>Enterococcus</taxon>
    </lineage>
</organism>
<keyword evidence="4 6" id="KW-1133">Transmembrane helix</keyword>
<evidence type="ECO:0000256" key="5">
    <source>
        <dbReference type="ARBA" id="ARBA00023136"/>
    </source>
</evidence>
<dbReference type="AlphaFoldDB" id="A0A179ERX0"/>
<evidence type="ECO:0008006" key="9">
    <source>
        <dbReference type="Google" id="ProtNLM"/>
    </source>
</evidence>
<accession>A0A179ERX0</accession>
<comment type="caution">
    <text evidence="7">The sequence shown here is derived from an EMBL/GenBank/DDBJ whole genome shotgun (WGS) entry which is preliminary data.</text>
</comment>
<evidence type="ECO:0000313" key="7">
    <source>
        <dbReference type="EMBL" id="OAQ55991.1"/>
    </source>
</evidence>
<feature type="transmembrane region" description="Helical" evidence="6">
    <location>
        <begin position="32"/>
        <end position="57"/>
    </location>
</feature>
<dbReference type="EMBL" id="LWMN01000011">
    <property type="protein sequence ID" value="OAQ55991.1"/>
    <property type="molecule type" value="Genomic_DNA"/>
</dbReference>
<dbReference type="PANTHER" id="PTHR21716:SF15">
    <property type="entry name" value="TRANSPORT PROTEIN YRRI-RELATED"/>
    <property type="match status" value="1"/>
</dbReference>
<dbReference type="InterPro" id="IPR002549">
    <property type="entry name" value="AI-2E-like"/>
</dbReference>
<dbReference type="Proteomes" id="UP000078516">
    <property type="component" value="Unassembled WGS sequence"/>
</dbReference>
<evidence type="ECO:0000256" key="4">
    <source>
        <dbReference type="ARBA" id="ARBA00022989"/>
    </source>
</evidence>
<feature type="transmembrane region" description="Helical" evidence="6">
    <location>
        <begin position="223"/>
        <end position="249"/>
    </location>
</feature>
<feature type="transmembrane region" description="Helical" evidence="6">
    <location>
        <begin position="9"/>
        <end position="26"/>
    </location>
</feature>
<dbReference type="PANTHER" id="PTHR21716">
    <property type="entry name" value="TRANSMEMBRANE PROTEIN"/>
    <property type="match status" value="1"/>
</dbReference>
<evidence type="ECO:0000313" key="8">
    <source>
        <dbReference type="Proteomes" id="UP000078516"/>
    </source>
</evidence>
<evidence type="ECO:0000256" key="6">
    <source>
        <dbReference type="SAM" id="Phobius"/>
    </source>
</evidence>
<reference evidence="7 8" key="1">
    <citation type="submission" date="2016-04" db="EMBL/GenBank/DDBJ databases">
        <title>Draft genome of an Enterococcus thailandicus strain isolated from bovine feces.</title>
        <authorList>
            <person name="Beukers A.G."/>
            <person name="Zaheer R."/>
            <person name="Goji N."/>
            <person name="Cook S.R."/>
            <person name="Amoako K."/>
            <person name="Chaves A.V."/>
            <person name="Ward M.P."/>
            <person name="Mcallister T.A."/>
        </authorList>
    </citation>
    <scope>NUCLEOTIDE SEQUENCE [LARGE SCALE GENOMIC DNA]</scope>
    <source>
        <strain evidence="7 8">F0711D 46</strain>
    </source>
</reference>
<evidence type="ECO:0000256" key="2">
    <source>
        <dbReference type="ARBA" id="ARBA00009773"/>
    </source>
</evidence>
<feature type="transmembrane region" description="Helical" evidence="6">
    <location>
        <begin position="314"/>
        <end position="344"/>
    </location>
</feature>
<name>A0A179ERX0_ENTTH</name>
<gene>
    <name evidence="7" type="ORF">A6E74_04535</name>
</gene>
<dbReference type="GO" id="GO:0016020">
    <property type="term" value="C:membrane"/>
    <property type="evidence" value="ECO:0007669"/>
    <property type="project" value="UniProtKB-SubCell"/>
</dbReference>
<protein>
    <recommendedName>
        <fullName evidence="9">AI-2E family transporter</fullName>
    </recommendedName>
</protein>
<keyword evidence="8" id="KW-1185">Reference proteome</keyword>
<keyword evidence="5 6" id="KW-0472">Membrane</keyword>
<dbReference type="Pfam" id="PF01594">
    <property type="entry name" value="AI-2E_transport"/>
    <property type="match status" value="1"/>
</dbReference>
<feature type="transmembrane region" description="Helical" evidence="6">
    <location>
        <begin position="73"/>
        <end position="90"/>
    </location>
</feature>
<sequence length="369" mass="41776">MDYLKKSKYFYILVLLFSSLLVWSEIKNSDFLSRIVGVTFSTLLIPVIISIFLYYMLRPLYLFLLKVGKNETISLIGTFAVLSLLIYFLIREVIPVLFVQIDTILTEFPRWIEEFDKWLIQSQLLGEGNVQYYLSLINTSIEDLIDLIFLGLQNGIQIIMAIIASSFLVVSLVPIMVLFMLKKTNKPKEVPAWIPKSYRSVSKQFFYDLEKTLSDYIGGKSLVCLYVFFGAWATFYFAGLKGALVFAVIAGLMDIVPYFGPWIGTLPAILSALVSNEVNIFIIIIGILIVQLGESYLVSPYIMSKELKMHPLAVIIILLITGQVFGILGMIIVLPLVAALKVIIDYGIKVYRIRKAESKTVLKDSAHEE</sequence>
<feature type="transmembrane region" description="Helical" evidence="6">
    <location>
        <begin position="156"/>
        <end position="181"/>
    </location>
</feature>
<evidence type="ECO:0000256" key="1">
    <source>
        <dbReference type="ARBA" id="ARBA00004141"/>
    </source>
</evidence>
<comment type="subcellular location">
    <subcellularLocation>
        <location evidence="1">Membrane</location>
        <topology evidence="1">Multi-pass membrane protein</topology>
    </subcellularLocation>
</comment>
<keyword evidence="3 6" id="KW-0812">Transmembrane</keyword>
<evidence type="ECO:0000256" key="3">
    <source>
        <dbReference type="ARBA" id="ARBA00022692"/>
    </source>
</evidence>
<proteinExistence type="inferred from homology"/>
<feature type="transmembrane region" description="Helical" evidence="6">
    <location>
        <begin position="255"/>
        <end position="274"/>
    </location>
</feature>
<dbReference type="GO" id="GO:0055085">
    <property type="term" value="P:transmembrane transport"/>
    <property type="evidence" value="ECO:0007669"/>
    <property type="project" value="TreeGrafter"/>
</dbReference>